<dbReference type="KEGG" id="tsl:A3L11_01565"/>
<dbReference type="InterPro" id="IPR023430">
    <property type="entry name" value="Pept_HybD-like_dom_sf"/>
</dbReference>
<proteinExistence type="predicted"/>
<keyword evidence="1" id="KW-0645">Protease</keyword>
<dbReference type="GeneID" id="33316885"/>
<accession>A0A2Z2MUY9</accession>
<dbReference type="EMBL" id="CP015103">
    <property type="protein sequence ID" value="ASJ07983.1"/>
    <property type="molecule type" value="Genomic_DNA"/>
</dbReference>
<dbReference type="GO" id="GO:0006508">
    <property type="term" value="P:proteolysis"/>
    <property type="evidence" value="ECO:0007669"/>
    <property type="project" value="UniProtKB-KW"/>
</dbReference>
<dbReference type="OrthoDB" id="44145at2157"/>
<name>A0A2Z2MUY9_9EURY</name>
<dbReference type="GO" id="GO:0008047">
    <property type="term" value="F:enzyme activator activity"/>
    <property type="evidence" value="ECO:0007669"/>
    <property type="project" value="InterPro"/>
</dbReference>
<dbReference type="Proteomes" id="UP000250125">
    <property type="component" value="Chromosome"/>
</dbReference>
<dbReference type="Gene3D" id="3.40.50.1450">
    <property type="entry name" value="HybD-like"/>
    <property type="match status" value="1"/>
</dbReference>
<keyword evidence="1" id="KW-0378">Hydrolase</keyword>
<dbReference type="PRINTS" id="PR00446">
    <property type="entry name" value="HYDRGNUPTAKE"/>
</dbReference>
<dbReference type="AlphaFoldDB" id="A0A2Z2MUY9"/>
<organism evidence="1 2">
    <name type="scientific">Thermococcus siculi</name>
    <dbReference type="NCBI Taxonomy" id="72803"/>
    <lineage>
        <taxon>Archaea</taxon>
        <taxon>Methanobacteriati</taxon>
        <taxon>Methanobacteriota</taxon>
        <taxon>Thermococci</taxon>
        <taxon>Thermococcales</taxon>
        <taxon>Thermococcaceae</taxon>
        <taxon>Thermococcus</taxon>
    </lineage>
</organism>
<dbReference type="GO" id="GO:0008233">
    <property type="term" value="F:peptidase activity"/>
    <property type="evidence" value="ECO:0007669"/>
    <property type="project" value="UniProtKB-KW"/>
</dbReference>
<sequence length="153" mass="16540">MRVNEIIGDAGRIALCGVGNVERGDLGFGVYLAEALLKAVRNPSFLTLNCHDVPESQAGAIVRFRPDLLIIAVSLDFGGRPGTVVVADPWDALDDVPEEFRFQLKVTLDYLRGLLPATRFELLGSQPGSEEGVTEEVKNCVRALAIAFKDAVD</sequence>
<evidence type="ECO:0000313" key="2">
    <source>
        <dbReference type="Proteomes" id="UP000250125"/>
    </source>
</evidence>
<dbReference type="RefSeq" id="WP_088855226.1">
    <property type="nucleotide sequence ID" value="NZ_CP015103.1"/>
</dbReference>
<reference evidence="1 2" key="1">
    <citation type="submission" date="2016-04" db="EMBL/GenBank/DDBJ databases">
        <title>Complete genome sequence of Thermococcus siculi type strain RG-20.</title>
        <authorList>
            <person name="Oger P.M."/>
        </authorList>
    </citation>
    <scope>NUCLEOTIDE SEQUENCE [LARGE SCALE GENOMIC DNA]</scope>
    <source>
        <strain evidence="1 2">RG-20</strain>
    </source>
</reference>
<keyword evidence="2" id="KW-1185">Reference proteome</keyword>
<gene>
    <name evidence="1" type="ORF">A3L11_01565</name>
</gene>
<dbReference type="SUPFAM" id="SSF53163">
    <property type="entry name" value="HybD-like"/>
    <property type="match status" value="1"/>
</dbReference>
<dbReference type="InterPro" id="IPR000671">
    <property type="entry name" value="Peptidase_A31"/>
</dbReference>
<evidence type="ECO:0000313" key="1">
    <source>
        <dbReference type="EMBL" id="ASJ07983.1"/>
    </source>
</evidence>
<protein>
    <submittedName>
        <fullName evidence="1">Hydrogenase maturation protease</fullName>
    </submittedName>
</protein>